<feature type="compositionally biased region" description="Low complexity" evidence="1">
    <location>
        <begin position="129"/>
        <end position="149"/>
    </location>
</feature>
<feature type="compositionally biased region" description="Low complexity" evidence="1">
    <location>
        <begin position="1558"/>
        <end position="1579"/>
    </location>
</feature>
<feature type="compositionally biased region" description="Gly residues" evidence="1">
    <location>
        <begin position="1546"/>
        <end position="1556"/>
    </location>
</feature>
<dbReference type="InterPro" id="IPR050302">
    <property type="entry name" value="Rab_GAP_TBC_domain"/>
</dbReference>
<feature type="compositionally biased region" description="Pro residues" evidence="1">
    <location>
        <begin position="409"/>
        <end position="429"/>
    </location>
</feature>
<reference evidence="4" key="1">
    <citation type="journal article" date="2020" name="Fungal Divers.">
        <title>Resolving the Mortierellaceae phylogeny through synthesis of multi-gene phylogenetics and phylogenomics.</title>
        <authorList>
            <person name="Vandepol N."/>
            <person name="Liber J."/>
            <person name="Desiro A."/>
            <person name="Na H."/>
            <person name="Kennedy M."/>
            <person name="Barry K."/>
            <person name="Grigoriev I.V."/>
            <person name="Miller A.N."/>
            <person name="O'Donnell K."/>
            <person name="Stajich J.E."/>
            <person name="Bonito G."/>
        </authorList>
    </citation>
    <scope>NUCLEOTIDE SEQUENCE</scope>
    <source>
        <strain evidence="4">BC1065</strain>
    </source>
</reference>
<feature type="compositionally biased region" description="Basic and acidic residues" evidence="1">
    <location>
        <begin position="212"/>
        <end position="226"/>
    </location>
</feature>
<feature type="compositionally biased region" description="Acidic residues" evidence="1">
    <location>
        <begin position="1748"/>
        <end position="1759"/>
    </location>
</feature>
<dbReference type="FunFam" id="1.10.8.270:FF:000002">
    <property type="entry name" value="TBC1 domain family member 9B"/>
    <property type="match status" value="1"/>
</dbReference>
<comment type="caution">
    <text evidence="4">The sequence shown here is derived from an EMBL/GenBank/DDBJ whole genome shotgun (WGS) entry which is preliminary data.</text>
</comment>
<feature type="region of interest" description="Disordered" evidence="1">
    <location>
        <begin position="1855"/>
        <end position="1949"/>
    </location>
</feature>
<dbReference type="GO" id="GO:0005509">
    <property type="term" value="F:calcium ion binding"/>
    <property type="evidence" value="ECO:0007669"/>
    <property type="project" value="InterPro"/>
</dbReference>
<feature type="compositionally biased region" description="Polar residues" evidence="1">
    <location>
        <begin position="582"/>
        <end position="598"/>
    </location>
</feature>
<organism evidence="4 5">
    <name type="scientific">Actinomortierella ambigua</name>
    <dbReference type="NCBI Taxonomy" id="1343610"/>
    <lineage>
        <taxon>Eukaryota</taxon>
        <taxon>Fungi</taxon>
        <taxon>Fungi incertae sedis</taxon>
        <taxon>Mucoromycota</taxon>
        <taxon>Mortierellomycotina</taxon>
        <taxon>Mortierellomycetes</taxon>
        <taxon>Mortierellales</taxon>
        <taxon>Mortierellaceae</taxon>
        <taxon>Actinomortierella</taxon>
    </lineage>
</organism>
<dbReference type="Gene3D" id="1.10.8.270">
    <property type="entry name" value="putative rabgap domain of human tbc1 domain family member 14 like domains"/>
    <property type="match status" value="1"/>
</dbReference>
<gene>
    <name evidence="4" type="primary">TBC1D9</name>
    <name evidence="4" type="ORF">DFQ27_005052</name>
</gene>
<dbReference type="SMART" id="SM00164">
    <property type="entry name" value="TBC"/>
    <property type="match status" value="1"/>
</dbReference>
<feature type="region of interest" description="Disordered" evidence="1">
    <location>
        <begin position="1747"/>
        <end position="1843"/>
    </location>
</feature>
<feature type="compositionally biased region" description="Polar residues" evidence="1">
    <location>
        <begin position="1909"/>
        <end position="1924"/>
    </location>
</feature>
<feature type="region of interest" description="Disordered" evidence="1">
    <location>
        <begin position="367"/>
        <end position="431"/>
    </location>
</feature>
<feature type="compositionally biased region" description="Low complexity" evidence="1">
    <location>
        <begin position="393"/>
        <end position="404"/>
    </location>
</feature>
<dbReference type="InterPro" id="IPR000195">
    <property type="entry name" value="Rab-GAP-TBC_dom"/>
</dbReference>
<dbReference type="OrthoDB" id="294251at2759"/>
<accession>A0A9P6U2E2</accession>
<dbReference type="Gene3D" id="1.10.472.80">
    <property type="entry name" value="Ypt/Rab-GAP domain of gyp1p, domain 3"/>
    <property type="match status" value="1"/>
</dbReference>
<dbReference type="InterPro" id="IPR035969">
    <property type="entry name" value="Rab-GAP_TBC_sf"/>
</dbReference>
<evidence type="ECO:0000256" key="1">
    <source>
        <dbReference type="SAM" id="MobiDB-lite"/>
    </source>
</evidence>
<feature type="region of interest" description="Disordered" evidence="1">
    <location>
        <begin position="202"/>
        <end position="334"/>
    </location>
</feature>
<dbReference type="PANTHER" id="PTHR47219">
    <property type="entry name" value="RAB GTPASE-ACTIVATING PROTEIN 1-LIKE"/>
    <property type="match status" value="1"/>
</dbReference>
<dbReference type="PANTHER" id="PTHR47219:SF20">
    <property type="entry name" value="TBC1 DOMAIN FAMILY MEMBER 2B"/>
    <property type="match status" value="1"/>
</dbReference>
<evidence type="ECO:0000259" key="2">
    <source>
        <dbReference type="PROSITE" id="PS50086"/>
    </source>
</evidence>
<protein>
    <submittedName>
        <fullName evidence="4">TBC1 domain member 9</fullName>
    </submittedName>
</protein>
<dbReference type="SUPFAM" id="SSF47473">
    <property type="entry name" value="EF-hand"/>
    <property type="match status" value="1"/>
</dbReference>
<dbReference type="Proteomes" id="UP000807716">
    <property type="component" value="Unassembled WGS sequence"/>
</dbReference>
<feature type="compositionally biased region" description="Polar residues" evidence="1">
    <location>
        <begin position="1527"/>
        <end position="1542"/>
    </location>
</feature>
<dbReference type="InterPro" id="IPR011992">
    <property type="entry name" value="EF-hand-dom_pair"/>
</dbReference>
<dbReference type="PROSITE" id="PS50222">
    <property type="entry name" value="EF_HAND_2"/>
    <property type="match status" value="1"/>
</dbReference>
<keyword evidence="5" id="KW-1185">Reference proteome</keyword>
<dbReference type="GO" id="GO:0005096">
    <property type="term" value="F:GTPase activator activity"/>
    <property type="evidence" value="ECO:0007669"/>
    <property type="project" value="TreeGrafter"/>
</dbReference>
<feature type="compositionally biased region" description="Pro residues" evidence="1">
    <location>
        <begin position="92"/>
        <end position="102"/>
    </location>
</feature>
<evidence type="ECO:0000313" key="4">
    <source>
        <dbReference type="EMBL" id="KAG0257576.1"/>
    </source>
</evidence>
<feature type="compositionally biased region" description="Acidic residues" evidence="1">
    <location>
        <begin position="1937"/>
        <end position="1946"/>
    </location>
</feature>
<feature type="domain" description="EF-hand" evidence="3">
    <location>
        <begin position="1700"/>
        <end position="1735"/>
    </location>
</feature>
<name>A0A9P6U2E2_9FUNG</name>
<evidence type="ECO:0000259" key="3">
    <source>
        <dbReference type="PROSITE" id="PS50222"/>
    </source>
</evidence>
<dbReference type="InterPro" id="IPR002048">
    <property type="entry name" value="EF_hand_dom"/>
</dbReference>
<dbReference type="GO" id="GO:0031267">
    <property type="term" value="F:small GTPase binding"/>
    <property type="evidence" value="ECO:0007669"/>
    <property type="project" value="TreeGrafter"/>
</dbReference>
<feature type="compositionally biased region" description="Gly residues" evidence="1">
    <location>
        <begin position="275"/>
        <end position="291"/>
    </location>
</feature>
<feature type="region of interest" description="Disordered" evidence="1">
    <location>
        <begin position="1508"/>
        <end position="1581"/>
    </location>
</feature>
<feature type="region of interest" description="Disordered" evidence="1">
    <location>
        <begin position="582"/>
        <end position="602"/>
    </location>
</feature>
<proteinExistence type="predicted"/>
<feature type="region of interest" description="Disordered" evidence="1">
    <location>
        <begin position="1402"/>
        <end position="1425"/>
    </location>
</feature>
<feature type="domain" description="Rab-GAP TBC" evidence="2">
    <location>
        <begin position="1088"/>
        <end position="1275"/>
    </location>
</feature>
<feature type="compositionally biased region" description="Low complexity" evidence="1">
    <location>
        <begin position="292"/>
        <end position="334"/>
    </location>
</feature>
<feature type="region of interest" description="Disordered" evidence="1">
    <location>
        <begin position="74"/>
        <end position="158"/>
    </location>
</feature>
<feature type="region of interest" description="Disordered" evidence="1">
    <location>
        <begin position="929"/>
        <end position="958"/>
    </location>
</feature>
<dbReference type="EMBL" id="JAAAJB010000356">
    <property type="protein sequence ID" value="KAG0257576.1"/>
    <property type="molecule type" value="Genomic_DNA"/>
</dbReference>
<sequence length="2023" mass="221129">MIIKPALTSTFEQDVVWVDELANHRLVLQKRSTRLLSTFNIKKLRRMSLNLVQNVAAASTAAVGNGIGSAAGLTRPSLHPFSNDPNEEPMSPTSPLPPPPSPLSIEQHFAPKPQQADTATPNHHRRKNNSSSSTTTTTSNTTTTTFTTNQPSLAHQSRSRLSFGGMVANTRNLTADNLSASFSSSLSSLSSLSSTFARSTSSLFQRPSEATIAEHDDSHSEGEENGARMMDGSASAAGAAGAAARPRCASPSSLKHSGGSSAMKSFEPTAATPLLGGGARGGTRAAGGGRRLGAASSSSSSSSSSSAMHGNDQPKQQQQQKQQNGRRQPSLSLLSPLRPSFHQRAFTTSTSFLASSSTPNLPSLASFVPSLSSSSSTSSHAKHARPPAHVIDPPQTSSLPTQSSADLATPPPPPPPTTMPSSPLPPPLMSPINVTPQEAEYRILLKCASMEYVVAIGLEVVDVRRDWDLILRVVFPKVSALELDLASMLQEDVEADKRWLYEMDQLSETVNETREEDTKIMAAKLEALFDISECDLLGFYQSGLVEEETGVQYEGFICLTRSHLCWHNSKIQSKRASIDSSLQQGAAMTTPSNTSPSAAPTVDGKPLRLVKIAYKDIVEIDPVQSPAGLPWFDVVSSRRGDMTTYRFAPNHHQEEILGSLHAMCNAMLRLVLKAMERSRESMLLQRRPSSSSILSVAPENPKTLTNNYTLPLNDPLHDDDHHHSPISNTMCHQNRVRLLQQEYVRVYSPTLLIESLTELDKIRRDERLRTMFHLPVTESIQASHTVKFWYTGLAEPIQGTLHIAQQFLCFSTARLDDAAWLMAMDGVVEGAQNGPDDAAADAISVVVPFKELMAVAKEPFPVSLGSSVDAATNQKISSIISFVTLSAWVTLTVKSRKILWFDAQETRNQTLLDAIQSAAQKIGLLKPAPTVVPAAPKPSSSSPSSSSSSSQRPRPIPASLTIARPWAEKLGMMAAAATLTAEPASLPPPGMDSAAKKDVTLGLATGNATTTTTTTTTTEEERMLDQVEHLKDSLGSIIERERASTKDTATRKEQELESAWVDYFASRGRDECMIRDNGQLRQLILRGGAPAAFRGRLWLQGSGAIFHREPRYYARLLHRHRDQRSPAWNEIEKDVRRSLPDHPAYQLPKGLDALRRVLTAYSWRNPAIGYAQSMNIVASILLVHCNEEDTFWLLTTLCEQLLPDYYSKTLVGVLVDQRVFDSLVSTTLPILTSHLKDALGMDLGTLTVPWFVCLYLSTIPFPLSARVLDCFFFEGPQFLFMLGLAVLKLNEHTLLMCRTDEAVVTTLQGYFKTLDSTTMDSLLSLALTEYSDVVTATRLDALRNQMRLSVVSMMEEDNKQRHIRAMIDDHLVGFRQEELEILYTEFTDVLLTMSLVGKPQQQESKSSAADEDSATTTQAATPTELQEKKILGMALEQAGGLDNLLPQTNSLPSLDRVGQGLALEGFLKVAKRISPWRVAAMYEQDTSSNHDDDEIQSNLAARPRRISFGSSESSSMNGIGVHPLSRGPSSRSASTMGSNRSSTVVVGGGGGGGGTGWSAQGRRSSGQFSSSYHRSSASSYGTGAHGYGPGSFSGGGGRFSDYDGSPLSQSPLEYHHLPYALEERLEQSVKDRTSPPKLSFGERLYCYAFQQTLQQQQQQQQQQQYDTLTTEDQKQQQQPPSVFISFPVMVKVFDTLYKQGPSARLRLLFESHDRNLDGYLDEDEFMALTETFVGLLHGAYETDMVAQAEEEGEGEEGADSEQGNRGSRGSGGNGDKNEAISRKAGGSEPPSPTQQRLRRSTVRISGGGSSERKLYRVISSSGRKKRHSNSNEPPKDQQVVRAMGDFVAACWQAGAVASPTSPRKESEIPDSSPASEMMAALRAMKTALQEKEREARQRGDQQNDKDGSSMRSGPNDNESAMGSRSSSTTTTTTSATDDTEDTEDLDVLSPTMVEGILEVKRRRRFSIHRRRGRIGTPHDMEETSRLKLSYNDFEREMMSQDLFVGFLDRMWQVEDVVAAVDSD</sequence>
<dbReference type="SUPFAM" id="SSF47923">
    <property type="entry name" value="Ypt/Rab-GAP domain of gyp1p"/>
    <property type="match status" value="2"/>
</dbReference>
<evidence type="ECO:0000313" key="5">
    <source>
        <dbReference type="Proteomes" id="UP000807716"/>
    </source>
</evidence>
<feature type="compositionally biased region" description="Low complexity" evidence="1">
    <location>
        <begin position="1925"/>
        <end position="1936"/>
    </location>
</feature>
<feature type="compositionally biased region" description="Low complexity" evidence="1">
    <location>
        <begin position="233"/>
        <end position="261"/>
    </location>
</feature>
<feature type="compositionally biased region" description="Low complexity" evidence="1">
    <location>
        <begin position="367"/>
        <end position="379"/>
    </location>
</feature>
<dbReference type="Pfam" id="PF00566">
    <property type="entry name" value="RabGAP-TBC"/>
    <property type="match status" value="1"/>
</dbReference>
<dbReference type="PROSITE" id="PS50086">
    <property type="entry name" value="TBC_RABGAP"/>
    <property type="match status" value="1"/>
</dbReference>
<feature type="compositionally biased region" description="Basic and acidic residues" evidence="1">
    <location>
        <begin position="1888"/>
        <end position="1908"/>
    </location>
</feature>